<feature type="region of interest" description="Disordered" evidence="1">
    <location>
        <begin position="1"/>
        <end position="96"/>
    </location>
</feature>
<dbReference type="EMBL" id="CAKAEH010001601">
    <property type="protein sequence ID" value="CAG9537924.1"/>
    <property type="molecule type" value="Genomic_DNA"/>
</dbReference>
<dbReference type="Proteomes" id="UP000746747">
    <property type="component" value="Unassembled WGS sequence"/>
</dbReference>
<feature type="compositionally biased region" description="Basic residues" evidence="1">
    <location>
        <begin position="50"/>
        <end position="59"/>
    </location>
</feature>
<evidence type="ECO:0000313" key="2">
    <source>
        <dbReference type="EMBL" id="CAG9537924.1"/>
    </source>
</evidence>
<protein>
    <submittedName>
        <fullName evidence="2">Uncharacterized protein</fullName>
    </submittedName>
</protein>
<feature type="compositionally biased region" description="Basic and acidic residues" evidence="1">
    <location>
        <begin position="1"/>
        <end position="23"/>
    </location>
</feature>
<reference evidence="2" key="1">
    <citation type="submission" date="2021-09" db="EMBL/GenBank/DDBJ databases">
        <authorList>
            <consortium name="Pathogen Informatics"/>
        </authorList>
    </citation>
    <scope>NUCLEOTIDE SEQUENCE</scope>
</reference>
<sequence>MGHMESKRDKYKKHTGEISEKAKKPFLARLRKRLFQGRKRSTTSISNKSYKSHRSHLRQKRDNYSIHNQRKNSKESRRDEKRSEKEKKISERIKRKSNKICTTMSKSAKQQRKIGMRNNVTKTKSHKSTKTQTKVHSTISYPTIHRKTDVKIKKYQSKQNENIAVKSLRKTFQSLTKIPAWSPSSSSRQSLRNVRKRMTAFFSRPLTDATEVPEILLRSADEKFPSKREIERYEIEMKDKSDKITPLKKSISTVSNKDNEGKLFDEDGLPFWNKLSKIQKDSKNNREDISDEDLPMDSEVLLEVQSGQRKLVKMPEIR</sequence>
<feature type="compositionally biased region" description="Basic residues" evidence="1">
    <location>
        <begin position="24"/>
        <end position="41"/>
    </location>
</feature>
<dbReference type="OrthoDB" id="5867859at2759"/>
<accession>A0A8J2M1Q9</accession>
<dbReference type="AlphaFoldDB" id="A0A8J2M1Q9"/>
<feature type="compositionally biased region" description="Basic and acidic residues" evidence="1">
    <location>
        <begin position="72"/>
        <end position="92"/>
    </location>
</feature>
<evidence type="ECO:0000313" key="3">
    <source>
        <dbReference type="Proteomes" id="UP000746747"/>
    </source>
</evidence>
<comment type="caution">
    <text evidence="2">The sequence shown here is derived from an EMBL/GenBank/DDBJ whole genome shotgun (WGS) entry which is preliminary data.</text>
</comment>
<keyword evidence="3" id="KW-1185">Reference proteome</keyword>
<gene>
    <name evidence="2" type="ORF">CJOHNSTONI_LOCUS7679</name>
</gene>
<name>A0A8J2M1Q9_9BILA</name>
<proteinExistence type="predicted"/>
<organism evidence="2 3">
    <name type="scientific">Cercopithifilaria johnstoni</name>
    <dbReference type="NCBI Taxonomy" id="2874296"/>
    <lineage>
        <taxon>Eukaryota</taxon>
        <taxon>Metazoa</taxon>
        <taxon>Ecdysozoa</taxon>
        <taxon>Nematoda</taxon>
        <taxon>Chromadorea</taxon>
        <taxon>Rhabditida</taxon>
        <taxon>Spirurina</taxon>
        <taxon>Spiruromorpha</taxon>
        <taxon>Filarioidea</taxon>
        <taxon>Onchocercidae</taxon>
        <taxon>Cercopithifilaria</taxon>
    </lineage>
</organism>
<evidence type="ECO:0000256" key="1">
    <source>
        <dbReference type="SAM" id="MobiDB-lite"/>
    </source>
</evidence>